<evidence type="ECO:0000256" key="6">
    <source>
        <dbReference type="ARBA" id="ARBA00023277"/>
    </source>
</evidence>
<evidence type="ECO:0000313" key="10">
    <source>
        <dbReference type="Proteomes" id="UP000603453"/>
    </source>
</evidence>
<keyword evidence="6" id="KW-0119">Carbohydrate metabolism</keyword>
<accession>A0A8H7RPE4</accession>
<evidence type="ECO:0000256" key="1">
    <source>
        <dbReference type="ARBA" id="ARBA00004240"/>
    </source>
</evidence>
<protein>
    <recommendedName>
        <fullName evidence="8">GDP-fucose protein O-fucosyltransferase 2</fullName>
    </recommendedName>
</protein>
<comment type="caution">
    <text evidence="9">The sequence shown here is derived from an EMBL/GenBank/DDBJ whole genome shotgun (WGS) entry which is preliminary data.</text>
</comment>
<dbReference type="GO" id="GO:0006004">
    <property type="term" value="P:fucose metabolic process"/>
    <property type="evidence" value="ECO:0007669"/>
    <property type="project" value="UniProtKB-KW"/>
</dbReference>
<keyword evidence="4" id="KW-0256">Endoplasmic reticulum</keyword>
<evidence type="ECO:0000256" key="2">
    <source>
        <dbReference type="ARBA" id="ARBA00004922"/>
    </source>
</evidence>
<dbReference type="GO" id="GO:0046922">
    <property type="term" value="F:peptide-O-fucosyltransferase activity"/>
    <property type="evidence" value="ECO:0007669"/>
    <property type="project" value="InterPro"/>
</dbReference>
<evidence type="ECO:0000256" key="3">
    <source>
        <dbReference type="ARBA" id="ARBA00022679"/>
    </source>
</evidence>
<evidence type="ECO:0000256" key="8">
    <source>
        <dbReference type="ARBA" id="ARBA00026232"/>
    </source>
</evidence>
<dbReference type="InterPro" id="IPR045130">
    <property type="entry name" value="OFUT2-like"/>
</dbReference>
<gene>
    <name evidence="9" type="ORF">INT47_000811</name>
</gene>
<sequence length="452" mass="52304">MIKFLDALGGFGDDHQTGFVDTFWNQLTQPQLSEEDRAFLEKERNRIDEKYCGGPCRFMNLETVVEQETRAQMHLRNFAFTAGIINRTLVLPNVANSRIGACKEYDFEYYYDIQWAKDNAEHFKYITMQEFINWLDERKSHGVPANDQIMTIHDILLHPNPKPTITEPHCLSEYTVPKSKYDKVMSWDIYSSKIIRTGENQLVQFLQGQEKENVNTEVLHISLNKANPFSHHPLANDPIPYSPQLRTLADKTAQSMSPYVAVHWRMETVRRSANLVHCSEHLIDTLQMDPIYKNHTVFLLTDYPHRFTEEQQLSAINGTASAEELKEWVVSTSDTFRPDKIKSNNHLAIRYLYTHRPFTLFETMANSTHDHEVNNWTVLPIPIELQKLSTNENQTGLYDTGWVGILDKLMAIRSNHFFAGKSGVCARKSTFTKQIMDERSALSLGNIHYFGH</sequence>
<name>A0A8H7RPE4_9FUNG</name>
<keyword evidence="3" id="KW-0808">Transferase</keyword>
<keyword evidence="5" id="KW-0294">Fucose metabolism</keyword>
<dbReference type="Proteomes" id="UP000603453">
    <property type="component" value="Unassembled WGS sequence"/>
</dbReference>
<dbReference type="PANTHER" id="PTHR13398">
    <property type="entry name" value="GDP-FUCOSE PROTEIN O-FUCOSYLTRANSFERASE 2"/>
    <property type="match status" value="1"/>
</dbReference>
<reference evidence="9" key="1">
    <citation type="submission" date="2020-12" db="EMBL/GenBank/DDBJ databases">
        <title>Metabolic potential, ecology and presence of endohyphal bacteria is reflected in genomic diversity of Mucoromycotina.</title>
        <authorList>
            <person name="Muszewska A."/>
            <person name="Okrasinska A."/>
            <person name="Steczkiewicz K."/>
            <person name="Drgas O."/>
            <person name="Orlowska M."/>
            <person name="Perlinska-Lenart U."/>
            <person name="Aleksandrzak-Piekarczyk T."/>
            <person name="Szatraj K."/>
            <person name="Zielenkiewicz U."/>
            <person name="Pilsyk S."/>
            <person name="Malc E."/>
            <person name="Mieczkowski P."/>
            <person name="Kruszewska J.S."/>
            <person name="Biernat P."/>
            <person name="Pawlowska J."/>
        </authorList>
    </citation>
    <scope>NUCLEOTIDE SEQUENCE</scope>
    <source>
        <strain evidence="9">WA0000017839</strain>
    </source>
</reference>
<comment type="subcellular location">
    <subcellularLocation>
        <location evidence="1">Endoplasmic reticulum</location>
    </subcellularLocation>
</comment>
<dbReference type="OrthoDB" id="2020419at2759"/>
<dbReference type="AlphaFoldDB" id="A0A8H7RPE4"/>
<evidence type="ECO:0000256" key="7">
    <source>
        <dbReference type="ARBA" id="ARBA00025803"/>
    </source>
</evidence>
<comment type="pathway">
    <text evidence="2">Protein modification; protein glycosylation.</text>
</comment>
<evidence type="ECO:0000256" key="4">
    <source>
        <dbReference type="ARBA" id="ARBA00022824"/>
    </source>
</evidence>
<dbReference type="EMBL" id="JAEPRD010000001">
    <property type="protein sequence ID" value="KAG2214255.1"/>
    <property type="molecule type" value="Genomic_DNA"/>
</dbReference>
<proteinExistence type="inferred from homology"/>
<dbReference type="InterPro" id="IPR019378">
    <property type="entry name" value="GDP-Fuc_O-FucTrfase"/>
</dbReference>
<dbReference type="PANTHER" id="PTHR13398:SF0">
    <property type="entry name" value="GDP-FUCOSE PROTEIN O-FUCOSYLTRANSFERASE 2"/>
    <property type="match status" value="1"/>
</dbReference>
<evidence type="ECO:0000313" key="9">
    <source>
        <dbReference type="EMBL" id="KAG2214255.1"/>
    </source>
</evidence>
<dbReference type="GO" id="GO:0005783">
    <property type="term" value="C:endoplasmic reticulum"/>
    <property type="evidence" value="ECO:0007669"/>
    <property type="project" value="UniProtKB-SubCell"/>
</dbReference>
<evidence type="ECO:0000256" key="5">
    <source>
        <dbReference type="ARBA" id="ARBA00023253"/>
    </source>
</evidence>
<comment type="similarity">
    <text evidence="7">Belongs to the glycosyltransferase 68 family.</text>
</comment>
<dbReference type="Pfam" id="PF10250">
    <property type="entry name" value="O-FucT"/>
    <property type="match status" value="1"/>
</dbReference>
<dbReference type="Gene3D" id="3.40.50.11350">
    <property type="match status" value="1"/>
</dbReference>
<keyword evidence="10" id="KW-1185">Reference proteome</keyword>
<organism evidence="9 10">
    <name type="scientific">Mucor saturninus</name>
    <dbReference type="NCBI Taxonomy" id="64648"/>
    <lineage>
        <taxon>Eukaryota</taxon>
        <taxon>Fungi</taxon>
        <taxon>Fungi incertae sedis</taxon>
        <taxon>Mucoromycota</taxon>
        <taxon>Mucoromycotina</taxon>
        <taxon>Mucoromycetes</taxon>
        <taxon>Mucorales</taxon>
        <taxon>Mucorineae</taxon>
        <taxon>Mucoraceae</taxon>
        <taxon>Mucor</taxon>
    </lineage>
</organism>